<dbReference type="Proteomes" id="UP001596028">
    <property type="component" value="Unassembled WGS sequence"/>
</dbReference>
<gene>
    <name evidence="3" type="ORF">ACFO3S_03570</name>
</gene>
<dbReference type="PANTHER" id="PTHR40841">
    <property type="entry name" value="SIDEROPHORE TRIACETYLFUSARININE C ESTERASE"/>
    <property type="match status" value="1"/>
</dbReference>
<dbReference type="Gene3D" id="3.40.50.1820">
    <property type="entry name" value="alpha/beta hydrolase"/>
    <property type="match status" value="1"/>
</dbReference>
<dbReference type="GO" id="GO:0016787">
    <property type="term" value="F:hydrolase activity"/>
    <property type="evidence" value="ECO:0007669"/>
    <property type="project" value="UniProtKB-KW"/>
</dbReference>
<name>A0ABV9FAV0_9BACL</name>
<dbReference type="InterPro" id="IPR052558">
    <property type="entry name" value="Siderophore_Hydrolase_D"/>
</dbReference>
<dbReference type="InterPro" id="IPR000801">
    <property type="entry name" value="Esterase-like"/>
</dbReference>
<dbReference type="RefSeq" id="WP_378092330.1">
    <property type="nucleotide sequence ID" value="NZ_JBHSEP010000002.1"/>
</dbReference>
<dbReference type="SUPFAM" id="SSF53474">
    <property type="entry name" value="alpha/beta-Hydrolases"/>
    <property type="match status" value="1"/>
</dbReference>
<dbReference type="PANTHER" id="PTHR40841:SF2">
    <property type="entry name" value="SIDEROPHORE-DEGRADING ESTERASE (EUROFUNG)"/>
    <property type="match status" value="1"/>
</dbReference>
<sequence length="273" mass="29858">MNGTERLMMRVGGCEEHRLLSRTNGREYRILIARPAEAAPPGGYPVLYTLDGNATFLTMAEAARLQTRKPHGFDPAVIVGIGYPSDEPFDMNRRCYDFTMPAGDGTLPARPDGSPWPEHGGADSFLDFLECDLQPFVGERFAVDPLRQTIFGHSLGGLLVLHALFSRPELFSRYAAGSPSIWWGARAIVTESEAFIRSFGGRLPPVRLLFTIGANELPDMVGDAEALFARLQPFAGESGGFRTSFAKFPEEGHVSVLPAAISRVIRFGLSQDP</sequence>
<evidence type="ECO:0000313" key="3">
    <source>
        <dbReference type="EMBL" id="MFC4597309.1"/>
    </source>
</evidence>
<protein>
    <submittedName>
        <fullName evidence="3">Alpha/beta hydrolase</fullName>
    </submittedName>
</protein>
<dbReference type="InterPro" id="IPR029058">
    <property type="entry name" value="AB_hydrolase_fold"/>
</dbReference>
<comment type="caution">
    <text evidence="3">The sequence shown here is derived from an EMBL/GenBank/DDBJ whole genome shotgun (WGS) entry which is preliminary data.</text>
</comment>
<dbReference type="EMBL" id="JBHSEP010000002">
    <property type="protein sequence ID" value="MFC4597309.1"/>
    <property type="molecule type" value="Genomic_DNA"/>
</dbReference>
<accession>A0ABV9FAV0</accession>
<evidence type="ECO:0000313" key="4">
    <source>
        <dbReference type="Proteomes" id="UP001596028"/>
    </source>
</evidence>
<keyword evidence="4" id="KW-1185">Reference proteome</keyword>
<evidence type="ECO:0000256" key="1">
    <source>
        <dbReference type="ARBA" id="ARBA00005622"/>
    </source>
</evidence>
<proteinExistence type="inferred from homology"/>
<keyword evidence="2 3" id="KW-0378">Hydrolase</keyword>
<dbReference type="Pfam" id="PF00756">
    <property type="entry name" value="Esterase"/>
    <property type="match status" value="1"/>
</dbReference>
<comment type="similarity">
    <text evidence="1">Belongs to the esterase D family.</text>
</comment>
<evidence type="ECO:0000256" key="2">
    <source>
        <dbReference type="ARBA" id="ARBA00022801"/>
    </source>
</evidence>
<reference evidence="4" key="1">
    <citation type="journal article" date="2019" name="Int. J. Syst. Evol. Microbiol.">
        <title>The Global Catalogue of Microorganisms (GCM) 10K type strain sequencing project: providing services to taxonomists for standard genome sequencing and annotation.</title>
        <authorList>
            <consortium name="The Broad Institute Genomics Platform"/>
            <consortium name="The Broad Institute Genome Sequencing Center for Infectious Disease"/>
            <person name="Wu L."/>
            <person name="Ma J."/>
        </authorList>
    </citation>
    <scope>NUCLEOTIDE SEQUENCE [LARGE SCALE GENOMIC DNA]</scope>
    <source>
        <strain evidence="4">CCUG 49571</strain>
    </source>
</reference>
<organism evidence="3 4">
    <name type="scientific">Cohnella hongkongensis</name>
    <dbReference type="NCBI Taxonomy" id="178337"/>
    <lineage>
        <taxon>Bacteria</taxon>
        <taxon>Bacillati</taxon>
        <taxon>Bacillota</taxon>
        <taxon>Bacilli</taxon>
        <taxon>Bacillales</taxon>
        <taxon>Paenibacillaceae</taxon>
        <taxon>Cohnella</taxon>
    </lineage>
</organism>